<evidence type="ECO:0000256" key="3">
    <source>
        <dbReference type="ARBA" id="ARBA00022723"/>
    </source>
</evidence>
<keyword evidence="6 8" id="KW-0503">Monooxygenase</keyword>
<dbReference type="InterPro" id="IPR001128">
    <property type="entry name" value="Cyt_P450"/>
</dbReference>
<keyword evidence="4 8" id="KW-0560">Oxidoreductase</keyword>
<accession>I2CNY8</accession>
<dbReference type="GO" id="GO:0005506">
    <property type="term" value="F:iron ion binding"/>
    <property type="evidence" value="ECO:0007669"/>
    <property type="project" value="InterPro"/>
</dbReference>
<dbReference type="Gene3D" id="1.10.630.10">
    <property type="entry name" value="Cytochrome P450"/>
    <property type="match status" value="1"/>
</dbReference>
<comment type="similarity">
    <text evidence="1 8">Belongs to the cytochrome P450 family.</text>
</comment>
<evidence type="ECO:0000256" key="2">
    <source>
        <dbReference type="ARBA" id="ARBA00022617"/>
    </source>
</evidence>
<dbReference type="GO" id="GO:0020037">
    <property type="term" value="F:heme binding"/>
    <property type="evidence" value="ECO:0007669"/>
    <property type="project" value="InterPro"/>
</dbReference>
<dbReference type="CDD" id="cd11046">
    <property type="entry name" value="CYP97"/>
    <property type="match status" value="1"/>
</dbReference>
<dbReference type="InterPro" id="IPR017972">
    <property type="entry name" value="Cyt_P450_CS"/>
</dbReference>
<proteinExistence type="evidence at transcript level"/>
<evidence type="ECO:0000313" key="9">
    <source>
        <dbReference type="EMBL" id="AFJ68621.1"/>
    </source>
</evidence>
<keyword evidence="3 7" id="KW-0479">Metal-binding</keyword>
<comment type="cofactor">
    <cofactor evidence="7">
        <name>heme</name>
        <dbReference type="ChEBI" id="CHEBI:30413"/>
    </cofactor>
</comment>
<dbReference type="SUPFAM" id="SSF48264">
    <property type="entry name" value="Cytochrome P450"/>
    <property type="match status" value="1"/>
</dbReference>
<evidence type="ECO:0000256" key="8">
    <source>
        <dbReference type="RuleBase" id="RU000461"/>
    </source>
</evidence>
<feature type="binding site" description="axial binding residue" evidence="7">
    <location>
        <position position="500"/>
    </location>
    <ligand>
        <name>heme</name>
        <dbReference type="ChEBI" id="CHEBI:30413"/>
    </ligand>
    <ligandPart>
        <name>Fe</name>
        <dbReference type="ChEBI" id="CHEBI:18248"/>
    </ligandPart>
</feature>
<dbReference type="PROSITE" id="PS00086">
    <property type="entry name" value="CYTOCHROME_P450"/>
    <property type="match status" value="1"/>
</dbReference>
<dbReference type="PRINTS" id="PR00385">
    <property type="entry name" value="P450"/>
</dbReference>
<dbReference type="Pfam" id="PF00067">
    <property type="entry name" value="p450"/>
    <property type="match status" value="1"/>
</dbReference>
<reference evidence="9" key="2">
    <citation type="journal article" date="2012" name="Nat. Commun.">
        <title>Draft genome sequence and genetic transformation of the oleaginous alga Nannochloropis gaditana.</title>
        <authorList>
            <person name="Radakovits R."/>
            <person name="Jinkerson R.E."/>
            <person name="Fuerstenberg S.I."/>
            <person name="Tae H."/>
            <person name="Settlage R.E."/>
            <person name="Boore J.L."/>
            <person name="Posewitz M.C."/>
        </authorList>
    </citation>
    <scope>NUCLEOTIDE SEQUENCE</scope>
    <source>
        <strain evidence="9">CCMP526</strain>
    </source>
</reference>
<dbReference type="InterPro" id="IPR050196">
    <property type="entry name" value="Cytochrome_P450_Monoox"/>
</dbReference>
<evidence type="ECO:0000256" key="4">
    <source>
        <dbReference type="ARBA" id="ARBA00023002"/>
    </source>
</evidence>
<keyword evidence="5 7" id="KW-0408">Iron</keyword>
<sequence length="607" mass="67157">MDYWRPAPSEDGRRAGRLAGGSGVGWFDSCKIFLSNAYQLVTGSKGLDGAPVADVGKYNGSWTNFLAKVMSGQLEELAGGPLFLLLAKYYKKHGPVYKLMFGPRSFMVVSDPVMVKHVLKTHAYKYDKGVLAEILEPIMGKGLIPADQITWKSRRRAIVPGFHSKWLNRMVRLFSECAQVLVDKLDEEEARASVVDMETLFCSVSLDIIGKAVFNYDFGSVTSESPVIKSVYSTLREAEHRSMSFVPYWKLPFADKLLKDQVEFKANMKLLNAVLNKLIAQAVASAEKADVEELTYGRDYEATEDASLLRFLVDMRGENSTSLQLRDDLMTMLIAGHETSAAVLTWTLFELVRHPAALAKVRDEVDRVLGDGTPTYDDVKNLLHTRLALVEALRLYPEPPILIRRALEEDSLPEGGSGLEGGVRLLKGTDVFISTWSLHRSETLWEAPDEYRPDRWLRPTQNPGVKGWGGYEPSHMSGLYPNEVATDFSFLPFGGGARKCIGDQFAIMETAVIMAMLLQRFDFTLHGTVEEVGMRTGATIHTEGGLRMTVSRRQPDRHSHESTSLHPVLATRLSPGGATAASTVGLGLEVGEKVLRKQSEGGCPVAH</sequence>
<evidence type="ECO:0000256" key="6">
    <source>
        <dbReference type="ARBA" id="ARBA00023033"/>
    </source>
</evidence>
<dbReference type="PRINTS" id="PR00463">
    <property type="entry name" value="EP450I"/>
</dbReference>
<keyword evidence="2 7" id="KW-0349">Heme</keyword>
<organism evidence="9">
    <name type="scientific">Nannochloropsis gaditana (strain CCMP526)</name>
    <name type="common">Green microalga</name>
    <name type="synonym">Microchloropsis gaditana</name>
    <dbReference type="NCBI Taxonomy" id="1093141"/>
    <lineage>
        <taxon>Eukaryota</taxon>
        <taxon>Sar</taxon>
        <taxon>Stramenopiles</taxon>
        <taxon>Ochrophyta</taxon>
        <taxon>Eustigmatophyceae</taxon>
        <taxon>Eustigmatales</taxon>
        <taxon>Monodopsidaceae</taxon>
        <taxon>Nannochloropsis</taxon>
    </lineage>
</organism>
<dbReference type="InterPro" id="IPR036396">
    <property type="entry name" value="Cyt_P450_sf"/>
</dbReference>
<evidence type="ECO:0000256" key="7">
    <source>
        <dbReference type="PIRSR" id="PIRSR602401-1"/>
    </source>
</evidence>
<dbReference type="InterPro" id="IPR002401">
    <property type="entry name" value="Cyt_P450_E_grp-I"/>
</dbReference>
<gene>
    <name evidence="9" type="ORF">NGATSA_3007700</name>
</gene>
<protein>
    <submittedName>
        <fullName evidence="9">Cytochrome P450 enzyme</fullName>
    </submittedName>
</protein>
<evidence type="ECO:0000256" key="1">
    <source>
        <dbReference type="ARBA" id="ARBA00010617"/>
    </source>
</evidence>
<dbReference type="GO" id="GO:0004497">
    <property type="term" value="F:monooxygenase activity"/>
    <property type="evidence" value="ECO:0007669"/>
    <property type="project" value="UniProtKB-KW"/>
</dbReference>
<dbReference type="AlphaFoldDB" id="I2CNY8"/>
<dbReference type="PANTHER" id="PTHR24291:SF50">
    <property type="entry name" value="BIFUNCTIONAL ALBAFLAVENONE MONOOXYGENASE_TERPENE SYNTHASE"/>
    <property type="match status" value="1"/>
</dbReference>
<reference evidence="9" key="1">
    <citation type="journal article" date="2012" name="Bioengineered">
        <title>Additional insights into the genome of the oleaginous model alga Nannochloropsis gaditana.</title>
        <authorList>
            <person name="Jinkerson R.E."/>
            <person name="Radakovits R."/>
            <person name="Posewitz M.C."/>
        </authorList>
    </citation>
    <scope>NUCLEOTIDE SEQUENCE</scope>
    <source>
        <strain evidence="9">CCMP526</strain>
    </source>
</reference>
<name>I2CNY8_NANGC</name>
<dbReference type="PANTHER" id="PTHR24291">
    <property type="entry name" value="CYTOCHROME P450 FAMILY 4"/>
    <property type="match status" value="1"/>
</dbReference>
<dbReference type="EMBL" id="JU963464">
    <property type="protein sequence ID" value="AFJ68621.1"/>
    <property type="molecule type" value="mRNA"/>
</dbReference>
<dbReference type="GO" id="GO:0016705">
    <property type="term" value="F:oxidoreductase activity, acting on paired donors, with incorporation or reduction of molecular oxygen"/>
    <property type="evidence" value="ECO:0007669"/>
    <property type="project" value="InterPro"/>
</dbReference>
<evidence type="ECO:0000256" key="5">
    <source>
        <dbReference type="ARBA" id="ARBA00023004"/>
    </source>
</evidence>